<feature type="repeat" description="PPR" evidence="3">
    <location>
        <begin position="172"/>
        <end position="207"/>
    </location>
</feature>
<evidence type="ECO:0000313" key="4">
    <source>
        <dbReference type="EMBL" id="GJT18714.1"/>
    </source>
</evidence>
<dbReference type="InterPro" id="IPR011990">
    <property type="entry name" value="TPR-like_helical_dom_sf"/>
</dbReference>
<dbReference type="PROSITE" id="PS51375">
    <property type="entry name" value="PPR"/>
    <property type="match status" value="1"/>
</dbReference>
<gene>
    <name evidence="4" type="ORF">Tco_0877420</name>
</gene>
<dbReference type="InterPro" id="IPR002885">
    <property type="entry name" value="PPR_rpt"/>
</dbReference>
<sequence length="211" mass="22961">MAGWSGVDNRRSKPHYLSNGPLTSPYPYHGVFGGNEVMPHVSLPKGCILMEGGLCEKVIVVITAEWGGGGGSGVSLGLLMHSVELSRVSRGRGSGEFFNRKRLFFYLSGGDGSLWVLVGTCGVVLDSEDFGPGDSSVRYQRLFPLLRLCKIGNNVIAIQLLRLMDEKACKPNVVTYSNIIDSLCKDKMVDDAFKLLKEMVFQQGISPDVIT</sequence>
<evidence type="ECO:0000256" key="1">
    <source>
        <dbReference type="ARBA" id="ARBA00007626"/>
    </source>
</evidence>
<comment type="caution">
    <text evidence="4">The sequence shown here is derived from an EMBL/GenBank/DDBJ whole genome shotgun (WGS) entry which is preliminary data.</text>
</comment>
<keyword evidence="5" id="KW-1185">Reference proteome</keyword>
<dbReference type="Pfam" id="PF12854">
    <property type="entry name" value="PPR_1"/>
    <property type="match status" value="1"/>
</dbReference>
<dbReference type="PANTHER" id="PTHR47938">
    <property type="entry name" value="RESPIRATORY COMPLEX I CHAPERONE (CIA84), PUTATIVE (AFU_ORTHOLOGUE AFUA_2G06020)-RELATED"/>
    <property type="match status" value="1"/>
</dbReference>
<evidence type="ECO:0000313" key="5">
    <source>
        <dbReference type="Proteomes" id="UP001151760"/>
    </source>
</evidence>
<evidence type="ECO:0000256" key="2">
    <source>
        <dbReference type="ARBA" id="ARBA00022737"/>
    </source>
</evidence>
<reference evidence="4" key="2">
    <citation type="submission" date="2022-01" db="EMBL/GenBank/DDBJ databases">
        <authorList>
            <person name="Yamashiro T."/>
            <person name="Shiraishi A."/>
            <person name="Satake H."/>
            <person name="Nakayama K."/>
        </authorList>
    </citation>
    <scope>NUCLEOTIDE SEQUENCE</scope>
</reference>
<accession>A0ABQ5C0S9</accession>
<organism evidence="4 5">
    <name type="scientific">Tanacetum coccineum</name>
    <dbReference type="NCBI Taxonomy" id="301880"/>
    <lineage>
        <taxon>Eukaryota</taxon>
        <taxon>Viridiplantae</taxon>
        <taxon>Streptophyta</taxon>
        <taxon>Embryophyta</taxon>
        <taxon>Tracheophyta</taxon>
        <taxon>Spermatophyta</taxon>
        <taxon>Magnoliopsida</taxon>
        <taxon>eudicotyledons</taxon>
        <taxon>Gunneridae</taxon>
        <taxon>Pentapetalae</taxon>
        <taxon>asterids</taxon>
        <taxon>campanulids</taxon>
        <taxon>Asterales</taxon>
        <taxon>Asteraceae</taxon>
        <taxon>Asteroideae</taxon>
        <taxon>Anthemideae</taxon>
        <taxon>Anthemidinae</taxon>
        <taxon>Tanacetum</taxon>
    </lineage>
</organism>
<dbReference type="Gene3D" id="1.25.40.10">
    <property type="entry name" value="Tetratricopeptide repeat domain"/>
    <property type="match status" value="1"/>
</dbReference>
<dbReference type="PANTHER" id="PTHR47938:SF46">
    <property type="entry name" value="PENTACOTRIPEPTIDE-REPEAT REGION OF PRORP DOMAIN-CONTAINING PROTEIN"/>
    <property type="match status" value="1"/>
</dbReference>
<keyword evidence="2" id="KW-0677">Repeat</keyword>
<evidence type="ECO:0000256" key="3">
    <source>
        <dbReference type="PROSITE-ProRule" id="PRU00708"/>
    </source>
</evidence>
<dbReference type="NCBIfam" id="TIGR00756">
    <property type="entry name" value="PPR"/>
    <property type="match status" value="1"/>
</dbReference>
<dbReference type="EMBL" id="BQNB010013660">
    <property type="protein sequence ID" value="GJT18714.1"/>
    <property type="molecule type" value="Genomic_DNA"/>
</dbReference>
<name>A0ABQ5C0S9_9ASTR</name>
<comment type="similarity">
    <text evidence="1">Belongs to the PPR family. P subfamily.</text>
</comment>
<proteinExistence type="inferred from homology"/>
<protein>
    <submittedName>
        <fullName evidence="4">Tetratricopeptide-like helical domain-containing protein</fullName>
    </submittedName>
</protein>
<reference evidence="4" key="1">
    <citation type="journal article" date="2022" name="Int. J. Mol. Sci.">
        <title>Draft Genome of Tanacetum Coccineum: Genomic Comparison of Closely Related Tanacetum-Family Plants.</title>
        <authorList>
            <person name="Yamashiro T."/>
            <person name="Shiraishi A."/>
            <person name="Nakayama K."/>
            <person name="Satake H."/>
        </authorList>
    </citation>
    <scope>NUCLEOTIDE SEQUENCE</scope>
</reference>
<dbReference type="Proteomes" id="UP001151760">
    <property type="component" value="Unassembled WGS sequence"/>
</dbReference>